<feature type="region of interest" description="Disordered" evidence="1">
    <location>
        <begin position="1"/>
        <end position="30"/>
    </location>
</feature>
<feature type="non-terminal residue" evidence="2">
    <location>
        <position position="380"/>
    </location>
</feature>
<name>A0A3E2GY67_SCYLI</name>
<feature type="non-terminal residue" evidence="2">
    <location>
        <position position="1"/>
    </location>
</feature>
<dbReference type="OMA" id="IYRETWF"/>
<dbReference type="EMBL" id="NCSJ02000287">
    <property type="protein sequence ID" value="RFU26059.1"/>
    <property type="molecule type" value="Genomic_DNA"/>
</dbReference>
<sequence>MAHPDRVLRRSGRRRHPRGHNSPNSISRDDEQSAAQQALNFIEFDPTKCLPQTQSVLFNLFPGEIRGLIFYYTLCDYEDTTILYDEKTCYRRPGYFAPRRTDTALLRTCQQVYREAWFLPWTTREHTLFLTSPDRCPVRTTDAGHMQPVLNLINAVHGKTEINHIRVFPQLYRLEPGHDLQHINDLPHFHPRRFTITLRHTDWWHWEIDAPLWIDSQFVNKCRFPDSVQELCFELEGLERRKDQINSIAKQMIEKWQFERKDGVQLSAKDSTIAVMRWSGSSTWGGARWVRDETQPETLDYYVATVVFKPAMKTLREPNYFAPKLEVRGFTPLRPARVFIPTSRLEQAHVPPGIPANDAVRMVEIQGTMALSQILQTQST</sequence>
<proteinExistence type="predicted"/>
<comment type="caution">
    <text evidence="2">The sequence shown here is derived from an EMBL/GenBank/DDBJ whole genome shotgun (WGS) entry which is preliminary data.</text>
</comment>
<evidence type="ECO:0000256" key="1">
    <source>
        <dbReference type="SAM" id="MobiDB-lite"/>
    </source>
</evidence>
<organism evidence="2 3">
    <name type="scientific">Scytalidium lignicola</name>
    <name type="common">Hyphomycete</name>
    <dbReference type="NCBI Taxonomy" id="5539"/>
    <lineage>
        <taxon>Eukaryota</taxon>
        <taxon>Fungi</taxon>
        <taxon>Dikarya</taxon>
        <taxon>Ascomycota</taxon>
        <taxon>Pezizomycotina</taxon>
        <taxon>Leotiomycetes</taxon>
        <taxon>Leotiomycetes incertae sedis</taxon>
        <taxon>Scytalidium</taxon>
    </lineage>
</organism>
<gene>
    <name evidence="2" type="ORF">B7463_g10276</name>
</gene>
<protein>
    <submittedName>
        <fullName evidence="2">Uncharacterized protein</fullName>
    </submittedName>
</protein>
<keyword evidence="3" id="KW-1185">Reference proteome</keyword>
<dbReference type="STRING" id="5539.A0A3E2GY67"/>
<reference evidence="2 3" key="1">
    <citation type="submission" date="2018-05" db="EMBL/GenBank/DDBJ databases">
        <title>Draft genome sequence of Scytalidium lignicola DSM 105466, a ubiquitous saprotrophic fungus.</title>
        <authorList>
            <person name="Buettner E."/>
            <person name="Gebauer A.M."/>
            <person name="Hofrichter M."/>
            <person name="Liers C."/>
            <person name="Kellner H."/>
        </authorList>
    </citation>
    <scope>NUCLEOTIDE SEQUENCE [LARGE SCALE GENOMIC DNA]</scope>
    <source>
        <strain evidence="2 3">DSM 105466</strain>
    </source>
</reference>
<dbReference type="AlphaFoldDB" id="A0A3E2GY67"/>
<evidence type="ECO:0000313" key="3">
    <source>
        <dbReference type="Proteomes" id="UP000258309"/>
    </source>
</evidence>
<dbReference type="Proteomes" id="UP000258309">
    <property type="component" value="Unassembled WGS sequence"/>
</dbReference>
<feature type="compositionally biased region" description="Basic residues" evidence="1">
    <location>
        <begin position="9"/>
        <end position="19"/>
    </location>
</feature>
<accession>A0A3E2GY67</accession>
<evidence type="ECO:0000313" key="2">
    <source>
        <dbReference type="EMBL" id="RFU26059.1"/>
    </source>
</evidence>
<dbReference type="OrthoDB" id="288942at2759"/>